<dbReference type="PANTHER" id="PTHR23324:SF83">
    <property type="entry name" value="SEC14-LIKE PROTEIN 2"/>
    <property type="match status" value="1"/>
</dbReference>
<proteinExistence type="predicted"/>
<dbReference type="CDD" id="cd00170">
    <property type="entry name" value="SEC14"/>
    <property type="match status" value="1"/>
</dbReference>
<dbReference type="OrthoDB" id="1434354at2759"/>
<evidence type="ECO:0000313" key="3">
    <source>
        <dbReference type="EMBL" id="CAE7630143.1"/>
    </source>
</evidence>
<dbReference type="Gene3D" id="3.40.525.10">
    <property type="entry name" value="CRAL-TRIO lipid binding domain"/>
    <property type="match status" value="1"/>
</dbReference>
<evidence type="ECO:0000313" key="4">
    <source>
        <dbReference type="Proteomes" id="UP000601435"/>
    </source>
</evidence>
<gene>
    <name evidence="3" type="primary">retm</name>
    <name evidence="3" type="ORF">SNEC2469_LOCUS17746</name>
</gene>
<evidence type="ECO:0000259" key="2">
    <source>
        <dbReference type="PROSITE" id="PS50191"/>
    </source>
</evidence>
<dbReference type="SUPFAM" id="SSF46938">
    <property type="entry name" value="CRAL/TRIO N-terminal domain"/>
    <property type="match status" value="1"/>
</dbReference>
<name>A0A812VKV6_9DINO</name>
<evidence type="ECO:0000256" key="1">
    <source>
        <dbReference type="SAM" id="MobiDB-lite"/>
    </source>
</evidence>
<comment type="caution">
    <text evidence="3">The sequence shown here is derived from an EMBL/GenBank/DDBJ whole genome shotgun (WGS) entry which is preliminary data.</text>
</comment>
<keyword evidence="4" id="KW-1185">Reference proteome</keyword>
<dbReference type="SUPFAM" id="SSF52087">
    <property type="entry name" value="CRAL/TRIO domain"/>
    <property type="match status" value="1"/>
</dbReference>
<dbReference type="InterPro" id="IPR036865">
    <property type="entry name" value="CRAL-TRIO_dom_sf"/>
</dbReference>
<organism evidence="3 4">
    <name type="scientific">Symbiodinium necroappetens</name>
    <dbReference type="NCBI Taxonomy" id="1628268"/>
    <lineage>
        <taxon>Eukaryota</taxon>
        <taxon>Sar</taxon>
        <taxon>Alveolata</taxon>
        <taxon>Dinophyceae</taxon>
        <taxon>Suessiales</taxon>
        <taxon>Symbiodiniaceae</taxon>
        <taxon>Symbiodinium</taxon>
    </lineage>
</organism>
<dbReference type="GO" id="GO:0005737">
    <property type="term" value="C:cytoplasm"/>
    <property type="evidence" value="ECO:0007669"/>
    <property type="project" value="TreeGrafter"/>
</dbReference>
<reference evidence="3" key="1">
    <citation type="submission" date="2021-02" db="EMBL/GenBank/DDBJ databases">
        <authorList>
            <person name="Dougan E. K."/>
            <person name="Rhodes N."/>
            <person name="Thang M."/>
            <person name="Chan C."/>
        </authorList>
    </citation>
    <scope>NUCLEOTIDE SEQUENCE</scope>
</reference>
<dbReference type="Pfam" id="PF00650">
    <property type="entry name" value="CRAL_TRIO"/>
    <property type="match status" value="1"/>
</dbReference>
<protein>
    <submittedName>
        <fullName evidence="3">Retm protein</fullName>
    </submittedName>
</protein>
<dbReference type="InterPro" id="IPR001251">
    <property type="entry name" value="CRAL-TRIO_dom"/>
</dbReference>
<feature type="region of interest" description="Disordered" evidence="1">
    <location>
        <begin position="9"/>
        <end position="42"/>
    </location>
</feature>
<dbReference type="PANTHER" id="PTHR23324">
    <property type="entry name" value="SEC14 RELATED PROTEIN"/>
    <property type="match status" value="1"/>
</dbReference>
<dbReference type="InterPro" id="IPR036273">
    <property type="entry name" value="CRAL/TRIO_N_dom_sf"/>
</dbReference>
<feature type="domain" description="CRAL-TRIO" evidence="2">
    <location>
        <begin position="188"/>
        <end position="354"/>
    </location>
</feature>
<accession>A0A812VKV6</accession>
<dbReference type="PROSITE" id="PS50191">
    <property type="entry name" value="CRAL_TRIO"/>
    <property type="match status" value="1"/>
</dbReference>
<dbReference type="AlphaFoldDB" id="A0A812VKV6"/>
<dbReference type="Proteomes" id="UP000601435">
    <property type="component" value="Unassembled WGS sequence"/>
</dbReference>
<dbReference type="EMBL" id="CAJNJA010029528">
    <property type="protein sequence ID" value="CAE7630143.1"/>
    <property type="molecule type" value="Genomic_DNA"/>
</dbReference>
<dbReference type="InterPro" id="IPR051064">
    <property type="entry name" value="SEC14/CRAL-TRIO_domain"/>
</dbReference>
<sequence length="384" mass="42824">MDLCCVCNEPRPSEGFASANAETPASPSRKCSGGKSEPEVPRSRLPSWLCCRRRARQLTESEPSSAEVAWQRGYGRYKYCGLREDPSGKPPEWQAQKTLRALPLPEVDAEERAGVQALSRRVSDLSSVALRTDFCTLLRFLREGGSVEKAEDCFRKAVQWQQENDVGRALTHWNLELCERCLAPWWPTGGFLGIGFDGEPVALERIGRADWTSLHDNVSHDLLQKIDIVHCVRTLAGVEEDSLRRNVPFVDATLVEDLQGISWRNFSPRTLKALGIILKSRMHMVPRSGRRVLIINAPAAFSAVWNTLKHLLVSPHTATIVQIVSVEDSLKVLRQHMDDSIIPAYLGGSRTVNGDPECRPFLAPGGTPPQAVFDHMRRLRTGCL</sequence>